<dbReference type="EMBL" id="BBWV01000003">
    <property type="protein sequence ID" value="GAO44223.1"/>
    <property type="molecule type" value="Genomic_DNA"/>
</dbReference>
<keyword evidence="1" id="KW-0732">Signal</keyword>
<dbReference type="PROSITE" id="PS51257">
    <property type="entry name" value="PROKAR_LIPOPROTEIN"/>
    <property type="match status" value="1"/>
</dbReference>
<dbReference type="STRING" id="1220578.FPE01S_03_02610"/>
<dbReference type="GO" id="GO:0016787">
    <property type="term" value="F:hydrolase activity"/>
    <property type="evidence" value="ECO:0007669"/>
    <property type="project" value="InterPro"/>
</dbReference>
<comment type="caution">
    <text evidence="3">The sequence shown here is derived from an EMBL/GenBank/DDBJ whole genome shotgun (WGS) entry which is preliminary data.</text>
</comment>
<keyword evidence="4" id="KW-1185">Reference proteome</keyword>
<dbReference type="Gene3D" id="2.60.120.560">
    <property type="entry name" value="Exo-inulinase, domain 1"/>
    <property type="match status" value="1"/>
</dbReference>
<evidence type="ECO:0000259" key="2">
    <source>
        <dbReference type="Pfam" id="PF06439"/>
    </source>
</evidence>
<dbReference type="OrthoDB" id="659240at2"/>
<dbReference type="AlphaFoldDB" id="A0A0E9N350"/>
<name>A0A0E9N350_9BACT</name>
<dbReference type="InterPro" id="IPR010496">
    <property type="entry name" value="AL/BT2_dom"/>
</dbReference>
<evidence type="ECO:0000313" key="3">
    <source>
        <dbReference type="EMBL" id="GAO44223.1"/>
    </source>
</evidence>
<sequence length="247" mass="27471">MRKTLALLGGAAIMLAACSGSKKTSAVADNSLSAKEQKDGWQLLFDGQSTKGWHTYGKTEVGAAWKIQDGAIYLDATHKDGWQVSGGGDIVSDESFENFHLSLDWKISPNGNSGIIIDVQDDKPKYEFVWYTGPEIQVLDNDGHPDGKITKHRAANLYDLIASTVEPVKPVGQWNHAEIIQHNNHLEIKLNGVTTVSTSMWDDNWKNLIANSKFKDMPDFGKFHSGHIALQDHGNEVWYKNIKIRKL</sequence>
<proteinExistence type="predicted"/>
<reference evidence="3 4" key="1">
    <citation type="submission" date="2015-04" db="EMBL/GenBank/DDBJ databases">
        <title>Whole genome shotgun sequence of Flavihumibacter petaseus NBRC 106054.</title>
        <authorList>
            <person name="Miyazawa S."/>
            <person name="Hosoyama A."/>
            <person name="Hashimoto M."/>
            <person name="Noguchi M."/>
            <person name="Tsuchikane K."/>
            <person name="Ohji S."/>
            <person name="Yamazoe A."/>
            <person name="Ichikawa N."/>
            <person name="Kimura A."/>
            <person name="Fujita N."/>
        </authorList>
    </citation>
    <scope>NUCLEOTIDE SEQUENCE [LARGE SCALE GENOMIC DNA]</scope>
    <source>
        <strain evidence="3 4">NBRC 106054</strain>
    </source>
</reference>
<feature type="domain" description="3-keto-alpha-glucoside-1,2-lyase/3-keto-2-hydroxy-glucal hydratase" evidence="2">
    <location>
        <begin position="40"/>
        <end position="245"/>
    </location>
</feature>
<dbReference type="Proteomes" id="UP000033121">
    <property type="component" value="Unassembled WGS sequence"/>
</dbReference>
<feature type="signal peptide" evidence="1">
    <location>
        <begin position="1"/>
        <end position="19"/>
    </location>
</feature>
<evidence type="ECO:0000256" key="1">
    <source>
        <dbReference type="SAM" id="SignalP"/>
    </source>
</evidence>
<gene>
    <name evidence="3" type="ORF">FPE01S_03_02610</name>
</gene>
<feature type="chain" id="PRO_5002430165" description="3-keto-alpha-glucoside-1,2-lyase/3-keto-2-hydroxy-glucal hydratase domain-containing protein" evidence="1">
    <location>
        <begin position="20"/>
        <end position="247"/>
    </location>
</feature>
<dbReference type="Pfam" id="PF06439">
    <property type="entry name" value="3keto-disac_hyd"/>
    <property type="match status" value="1"/>
</dbReference>
<protein>
    <recommendedName>
        <fullName evidence="2">3-keto-alpha-glucoside-1,2-lyase/3-keto-2-hydroxy-glucal hydratase domain-containing protein</fullName>
    </recommendedName>
</protein>
<dbReference type="RefSeq" id="WP_046370179.1">
    <property type="nucleotide sequence ID" value="NZ_BBWV01000003.1"/>
</dbReference>
<accession>A0A0E9N350</accession>
<organism evidence="3 4">
    <name type="scientific">Flavihumibacter petaseus NBRC 106054</name>
    <dbReference type="NCBI Taxonomy" id="1220578"/>
    <lineage>
        <taxon>Bacteria</taxon>
        <taxon>Pseudomonadati</taxon>
        <taxon>Bacteroidota</taxon>
        <taxon>Chitinophagia</taxon>
        <taxon>Chitinophagales</taxon>
        <taxon>Chitinophagaceae</taxon>
        <taxon>Flavihumibacter</taxon>
    </lineage>
</organism>
<evidence type="ECO:0000313" key="4">
    <source>
        <dbReference type="Proteomes" id="UP000033121"/>
    </source>
</evidence>